<organism evidence="1 2">
    <name type="scientific">Entamoeba invadens IP1</name>
    <dbReference type="NCBI Taxonomy" id="370355"/>
    <lineage>
        <taxon>Eukaryota</taxon>
        <taxon>Amoebozoa</taxon>
        <taxon>Evosea</taxon>
        <taxon>Archamoebae</taxon>
        <taxon>Mastigamoebida</taxon>
        <taxon>Entamoebidae</taxon>
        <taxon>Entamoeba</taxon>
    </lineage>
</organism>
<proteinExistence type="predicted"/>
<gene>
    <name evidence="1" type="ORF">EIN_493980</name>
</gene>
<dbReference type="VEuPathDB" id="AmoebaDB:EIN_493980"/>
<dbReference type="KEGG" id="eiv:EIN_493980"/>
<evidence type="ECO:0000313" key="2">
    <source>
        <dbReference type="Proteomes" id="UP000014680"/>
    </source>
</evidence>
<dbReference type="GeneID" id="14882951"/>
<evidence type="ECO:0008006" key="3">
    <source>
        <dbReference type="Google" id="ProtNLM"/>
    </source>
</evidence>
<evidence type="ECO:0000313" key="1">
    <source>
        <dbReference type="EMBL" id="ELP83972.1"/>
    </source>
</evidence>
<dbReference type="EMBL" id="KB207193">
    <property type="protein sequence ID" value="ELP83972.1"/>
    <property type="molecule type" value="Genomic_DNA"/>
</dbReference>
<name>A0A0A1TUW8_ENTIV</name>
<dbReference type="AlphaFoldDB" id="A0A0A1TUW8"/>
<sequence>MSSDNPFAGLNSDVAILDLLFTKLEPLFCGVVDKVTMNISLADSAYYRGLITDAKQNSKKDFNNLFMSRFRDRINQGFAKSFNQLTQEKENTAVFVETVSAEMKKFEYSKEVLKSIFGALKYEMKGTDNNVDTFLEEKWNSNYLVELNTNFDLVNSISKLISDDRMHDDYFETKTKIVQFVSNVNNNTDPKDVFNILKDKSKNVNLDGIKKIIEMYESVLTEQEDQLSIYQQICSAIVENSERDYLTLYNTFREKDIVWFLECTKKFYDKEKPKIDSYVNSDELKVTIKEKMEHIFITNTVDEVLANYKTVFYSKSNLALSCIQMCFLTNEIVTKQFLDKTEELFLKKCTDHINEALTTNLDILNNSDAISNLLLKLYESMEDLIVNGFLSDWRFKKVLNETLKNILMNNELLNLVGDD</sequence>
<protein>
    <recommendedName>
        <fullName evidence="3">Cullin family profile domain-containing protein</fullName>
    </recommendedName>
</protein>
<feature type="non-terminal residue" evidence="1">
    <location>
        <position position="419"/>
    </location>
</feature>
<accession>A0A0A1TUW8</accession>
<keyword evidence="2" id="KW-1185">Reference proteome</keyword>
<reference evidence="1 2" key="1">
    <citation type="submission" date="2012-10" db="EMBL/GenBank/DDBJ databases">
        <authorList>
            <person name="Zafar N."/>
            <person name="Inman J."/>
            <person name="Hall N."/>
            <person name="Lorenzi H."/>
            <person name="Caler E."/>
        </authorList>
    </citation>
    <scope>NUCLEOTIDE SEQUENCE [LARGE SCALE GENOMIC DNA]</scope>
    <source>
        <strain evidence="1 2">IP1</strain>
    </source>
</reference>
<dbReference type="Proteomes" id="UP000014680">
    <property type="component" value="Unassembled WGS sequence"/>
</dbReference>
<dbReference type="RefSeq" id="XP_004183318.1">
    <property type="nucleotide sequence ID" value="XM_004183270.1"/>
</dbReference>